<organism evidence="2 3">
    <name type="scientific">Phakopsora pachyrhizi</name>
    <name type="common">Asian soybean rust disease fungus</name>
    <dbReference type="NCBI Taxonomy" id="170000"/>
    <lineage>
        <taxon>Eukaryota</taxon>
        <taxon>Fungi</taxon>
        <taxon>Dikarya</taxon>
        <taxon>Basidiomycota</taxon>
        <taxon>Pucciniomycotina</taxon>
        <taxon>Pucciniomycetes</taxon>
        <taxon>Pucciniales</taxon>
        <taxon>Phakopsoraceae</taxon>
        <taxon>Phakopsora</taxon>
    </lineage>
</organism>
<feature type="compositionally biased region" description="Polar residues" evidence="1">
    <location>
        <begin position="1"/>
        <end position="16"/>
    </location>
</feature>
<comment type="caution">
    <text evidence="2">The sequence shown here is derived from an EMBL/GenBank/DDBJ whole genome shotgun (WGS) entry which is preliminary data.</text>
</comment>
<evidence type="ECO:0000313" key="3">
    <source>
        <dbReference type="Proteomes" id="UP001153365"/>
    </source>
</evidence>
<accession>A0AAV0APE7</accession>
<dbReference type="EMBL" id="CALTRL010000673">
    <property type="protein sequence ID" value="CAH7669219.1"/>
    <property type="molecule type" value="Genomic_DNA"/>
</dbReference>
<dbReference type="Proteomes" id="UP001153365">
    <property type="component" value="Unassembled WGS sequence"/>
</dbReference>
<name>A0AAV0APE7_PHAPC</name>
<sequence>SETVAKPTRNSRNFTISEDDGGGKHSTQTASVEKDKDRLITNFISVDKREHQIFQHDEVHNKQHSKKENNIVLFGVPGAFTKSCMMMRRQQDTVAGMVEDLSEELEELSAGGDSRQSYRPGRIVSTAITGVQTTTALVRITSSIKLRRLRGRDAIDGQSWSKAMKLEKHWWMSFGGDRRYERLSTEQDKVFYTTHGGYGYGRRRLEVRICVGSMPIWADLFFFGLWRSWPRTPLRMGMMEEAQQLLFSSKRQSQALGVGWQA</sequence>
<feature type="non-terminal residue" evidence="2">
    <location>
        <position position="1"/>
    </location>
</feature>
<evidence type="ECO:0000256" key="1">
    <source>
        <dbReference type="SAM" id="MobiDB-lite"/>
    </source>
</evidence>
<feature type="region of interest" description="Disordered" evidence="1">
    <location>
        <begin position="1"/>
        <end position="32"/>
    </location>
</feature>
<protein>
    <submittedName>
        <fullName evidence="2">Uncharacterized protein</fullName>
    </submittedName>
</protein>
<dbReference type="AlphaFoldDB" id="A0AAV0APE7"/>
<gene>
    <name evidence="2" type="ORF">PPACK8108_LOCUS3805</name>
</gene>
<keyword evidence="3" id="KW-1185">Reference proteome</keyword>
<proteinExistence type="predicted"/>
<evidence type="ECO:0000313" key="2">
    <source>
        <dbReference type="EMBL" id="CAH7669219.1"/>
    </source>
</evidence>
<reference evidence="2" key="1">
    <citation type="submission" date="2022-06" db="EMBL/GenBank/DDBJ databases">
        <authorList>
            <consortium name="SYNGENTA / RWTH Aachen University"/>
        </authorList>
    </citation>
    <scope>NUCLEOTIDE SEQUENCE</scope>
</reference>